<dbReference type="OrthoDB" id="9803982at2"/>
<accession>A0A1H3Z063</accession>
<dbReference type="Proteomes" id="UP000199656">
    <property type="component" value="Unassembled WGS sequence"/>
</dbReference>
<name>A0A1H3Z063_9BACT</name>
<dbReference type="InterPro" id="IPR011990">
    <property type="entry name" value="TPR-like_helical_dom_sf"/>
</dbReference>
<dbReference type="Gene3D" id="1.25.40.10">
    <property type="entry name" value="Tetratricopeptide repeat domain"/>
    <property type="match status" value="3"/>
</dbReference>
<dbReference type="Pfam" id="PF13431">
    <property type="entry name" value="TPR_17"/>
    <property type="match status" value="1"/>
</dbReference>
<dbReference type="InterPro" id="IPR019734">
    <property type="entry name" value="TPR_rpt"/>
</dbReference>
<evidence type="ECO:0000256" key="4">
    <source>
        <dbReference type="SAM" id="SignalP"/>
    </source>
</evidence>
<evidence type="ECO:0000256" key="2">
    <source>
        <dbReference type="ARBA" id="ARBA00022803"/>
    </source>
</evidence>
<evidence type="ECO:0000256" key="1">
    <source>
        <dbReference type="ARBA" id="ARBA00022737"/>
    </source>
</evidence>
<evidence type="ECO:0000256" key="3">
    <source>
        <dbReference type="PROSITE-ProRule" id="PRU00339"/>
    </source>
</evidence>
<feature type="signal peptide" evidence="4">
    <location>
        <begin position="1"/>
        <end position="19"/>
    </location>
</feature>
<feature type="repeat" description="TPR" evidence="3">
    <location>
        <begin position="85"/>
        <end position="118"/>
    </location>
</feature>
<keyword evidence="2 3" id="KW-0802">TPR repeat</keyword>
<keyword evidence="1" id="KW-0677">Repeat</keyword>
<evidence type="ECO:0000313" key="6">
    <source>
        <dbReference type="Proteomes" id="UP000199656"/>
    </source>
</evidence>
<dbReference type="SUPFAM" id="SSF48452">
    <property type="entry name" value="TPR-like"/>
    <property type="match status" value="2"/>
</dbReference>
<organism evidence="5 6">
    <name type="scientific">Chitinophaga terrae</name>
    <name type="common">ex Kim and Jung 2007</name>
    <dbReference type="NCBI Taxonomy" id="408074"/>
    <lineage>
        <taxon>Bacteria</taxon>
        <taxon>Pseudomonadati</taxon>
        <taxon>Bacteroidota</taxon>
        <taxon>Chitinophagia</taxon>
        <taxon>Chitinophagales</taxon>
        <taxon>Chitinophagaceae</taxon>
        <taxon>Chitinophaga</taxon>
    </lineage>
</organism>
<dbReference type="PROSITE" id="PS50005">
    <property type="entry name" value="TPR"/>
    <property type="match status" value="2"/>
</dbReference>
<dbReference type="SMART" id="SM00028">
    <property type="entry name" value="TPR"/>
    <property type="match status" value="6"/>
</dbReference>
<dbReference type="PROSITE" id="PS51257">
    <property type="entry name" value="PROKAR_LIPOPROTEIN"/>
    <property type="match status" value="1"/>
</dbReference>
<sequence length="335" mass="37560">MKRIPILFLLMGALACHHAGTRQPETSSKDSALYSDIVRPVTDSIHQFPDNPSLYYRRALLLFNTDPSLALTDFEKAAGIDTANTDYWAGAGEAALVVNDFKKAAQNFQQALQTAPDYTYLQYRLAMAWVENKQYEAADSLANVLAQSADGRDKAFYLKARMAEDKQDTVAAIRHLTSAIQAAGQAPEFEAVMELADLLRTRKAPAALNYYMLAWRLDTTNAHPVFEAGQYQEELNNQAAAMQAYKQCIIADPGFEPAYMAMGKISLRKKDWKEAYNYFNMSAKVAPTDAWAYYYRAMCLEEQGKKQEALADYAKAASFKKDFKEALTAIKRLNP</sequence>
<dbReference type="RefSeq" id="WP_139169938.1">
    <property type="nucleotide sequence ID" value="NZ_BKAT01000002.1"/>
</dbReference>
<protein>
    <submittedName>
        <fullName evidence="5">Tetratricopeptide repeat-containing protein</fullName>
    </submittedName>
</protein>
<evidence type="ECO:0000313" key="5">
    <source>
        <dbReference type="EMBL" id="SEA16714.1"/>
    </source>
</evidence>
<dbReference type="EMBL" id="FNRL01000003">
    <property type="protein sequence ID" value="SEA16714.1"/>
    <property type="molecule type" value="Genomic_DNA"/>
</dbReference>
<dbReference type="AlphaFoldDB" id="A0A1H3Z063"/>
<feature type="repeat" description="TPR" evidence="3">
    <location>
        <begin position="256"/>
        <end position="289"/>
    </location>
</feature>
<dbReference type="Pfam" id="PF14559">
    <property type="entry name" value="TPR_19"/>
    <property type="match status" value="1"/>
</dbReference>
<dbReference type="STRING" id="408074.SAMN05660909_01043"/>
<keyword evidence="6" id="KW-1185">Reference proteome</keyword>
<gene>
    <name evidence="5" type="ORF">SAMN05660909_01043</name>
</gene>
<keyword evidence="4" id="KW-0732">Signal</keyword>
<feature type="chain" id="PRO_5011708117" evidence="4">
    <location>
        <begin position="20"/>
        <end position="335"/>
    </location>
</feature>
<dbReference type="PANTHER" id="PTHR44858">
    <property type="entry name" value="TETRATRICOPEPTIDE REPEAT PROTEIN 6"/>
    <property type="match status" value="1"/>
</dbReference>
<proteinExistence type="predicted"/>
<dbReference type="PANTHER" id="PTHR44858:SF1">
    <property type="entry name" value="UDP-N-ACETYLGLUCOSAMINE--PEPTIDE N-ACETYLGLUCOSAMINYLTRANSFERASE SPINDLY-RELATED"/>
    <property type="match status" value="1"/>
</dbReference>
<dbReference type="InterPro" id="IPR050498">
    <property type="entry name" value="Ycf3"/>
</dbReference>
<reference evidence="6" key="1">
    <citation type="submission" date="2016-10" db="EMBL/GenBank/DDBJ databases">
        <authorList>
            <person name="Varghese N."/>
            <person name="Submissions S."/>
        </authorList>
    </citation>
    <scope>NUCLEOTIDE SEQUENCE [LARGE SCALE GENOMIC DNA]</scope>
    <source>
        <strain evidence="6">DSM 23920</strain>
    </source>
</reference>